<dbReference type="Pfam" id="PF05699">
    <property type="entry name" value="Dimer_Tnp_hAT"/>
    <property type="match status" value="1"/>
</dbReference>
<dbReference type="AlphaFoldDB" id="A0A087SYK4"/>
<feature type="domain" description="HAT C-terminal dimerisation" evidence="1">
    <location>
        <begin position="7"/>
        <end position="35"/>
    </location>
</feature>
<dbReference type="EMBL" id="KK112545">
    <property type="protein sequence ID" value="KFM57943.1"/>
    <property type="molecule type" value="Genomic_DNA"/>
</dbReference>
<proteinExistence type="predicted"/>
<organism evidence="2 3">
    <name type="scientific">Stegodyphus mimosarum</name>
    <name type="common">African social velvet spider</name>
    <dbReference type="NCBI Taxonomy" id="407821"/>
    <lineage>
        <taxon>Eukaryota</taxon>
        <taxon>Metazoa</taxon>
        <taxon>Ecdysozoa</taxon>
        <taxon>Arthropoda</taxon>
        <taxon>Chelicerata</taxon>
        <taxon>Arachnida</taxon>
        <taxon>Araneae</taxon>
        <taxon>Araneomorphae</taxon>
        <taxon>Entelegynae</taxon>
        <taxon>Eresoidea</taxon>
        <taxon>Eresidae</taxon>
        <taxon>Stegodyphus</taxon>
    </lineage>
</organism>
<evidence type="ECO:0000313" key="3">
    <source>
        <dbReference type="Proteomes" id="UP000054359"/>
    </source>
</evidence>
<dbReference type="OrthoDB" id="6611240at2759"/>
<evidence type="ECO:0000259" key="1">
    <source>
        <dbReference type="Pfam" id="PF05699"/>
    </source>
</evidence>
<feature type="non-terminal residue" evidence="2">
    <location>
        <position position="37"/>
    </location>
</feature>
<protein>
    <recommendedName>
        <fullName evidence="1">HAT C-terminal dimerisation domain-containing protein</fullName>
    </recommendedName>
</protein>
<sequence>MTGMPGSYLEVRNLLILYLSLPVTTATSERSFSKKHI</sequence>
<evidence type="ECO:0000313" key="2">
    <source>
        <dbReference type="EMBL" id="KFM57943.1"/>
    </source>
</evidence>
<dbReference type="Proteomes" id="UP000054359">
    <property type="component" value="Unassembled WGS sequence"/>
</dbReference>
<gene>
    <name evidence="2" type="ORF">X975_18184</name>
</gene>
<name>A0A087SYK4_STEMI</name>
<reference evidence="2 3" key="1">
    <citation type="submission" date="2013-11" db="EMBL/GenBank/DDBJ databases">
        <title>Genome sequencing of Stegodyphus mimosarum.</title>
        <authorList>
            <person name="Bechsgaard J."/>
        </authorList>
    </citation>
    <scope>NUCLEOTIDE SEQUENCE [LARGE SCALE GENOMIC DNA]</scope>
</reference>
<dbReference type="GO" id="GO:0046983">
    <property type="term" value="F:protein dimerization activity"/>
    <property type="evidence" value="ECO:0007669"/>
    <property type="project" value="InterPro"/>
</dbReference>
<keyword evidence="3" id="KW-1185">Reference proteome</keyword>
<accession>A0A087SYK4</accession>
<dbReference type="InterPro" id="IPR008906">
    <property type="entry name" value="HATC_C_dom"/>
</dbReference>